<dbReference type="InterPro" id="IPR042001">
    <property type="entry name" value="Sortase_F"/>
</dbReference>
<evidence type="ECO:0000313" key="3">
    <source>
        <dbReference type="EMBL" id="MFC7277055.1"/>
    </source>
</evidence>
<feature type="compositionally biased region" description="Low complexity" evidence="2">
    <location>
        <begin position="12"/>
        <end position="44"/>
    </location>
</feature>
<proteinExistence type="predicted"/>
<keyword evidence="1" id="KW-0378">Hydrolase</keyword>
<dbReference type="SUPFAM" id="SSF63817">
    <property type="entry name" value="Sortase"/>
    <property type="match status" value="1"/>
</dbReference>
<accession>A0ABW2HZK3</accession>
<dbReference type="CDD" id="cd05829">
    <property type="entry name" value="Sortase_F"/>
    <property type="match status" value="1"/>
</dbReference>
<organism evidence="3 4">
    <name type="scientific">Paractinoplanes rhizophilus</name>
    <dbReference type="NCBI Taxonomy" id="1416877"/>
    <lineage>
        <taxon>Bacteria</taxon>
        <taxon>Bacillati</taxon>
        <taxon>Actinomycetota</taxon>
        <taxon>Actinomycetes</taxon>
        <taxon>Micromonosporales</taxon>
        <taxon>Micromonosporaceae</taxon>
        <taxon>Paractinoplanes</taxon>
    </lineage>
</organism>
<dbReference type="EMBL" id="JBHTBJ010000019">
    <property type="protein sequence ID" value="MFC7277055.1"/>
    <property type="molecule type" value="Genomic_DNA"/>
</dbReference>
<feature type="compositionally biased region" description="Polar residues" evidence="2">
    <location>
        <begin position="87"/>
        <end position="97"/>
    </location>
</feature>
<dbReference type="InterPro" id="IPR023365">
    <property type="entry name" value="Sortase_dom-sf"/>
</dbReference>
<sequence length="247" mass="24825">MLADAGKPEQTGSGPADAGPANASPANASPTNAGSANAGPANPNQVNAGRINAGQMRSAPGRATSDRAKSGRATSDRAKSDRAKSGRATSDRATSGTAAPAGVAGPAAPIAVEIPAVELVADVVPIGLRSDRTLDVPPPVPHGPAGWYRNSPAPGGTGSSVLAGHAATAEGDPAVFHRLRLLRPGDEIVVRRADASEARFVVIGVGMYPKKAFPNERVYGARDYPVLTLVTVGGPHGANLVVFARTA</sequence>
<dbReference type="Proteomes" id="UP001596548">
    <property type="component" value="Unassembled WGS sequence"/>
</dbReference>
<dbReference type="Gene3D" id="2.40.260.10">
    <property type="entry name" value="Sortase"/>
    <property type="match status" value="1"/>
</dbReference>
<feature type="compositionally biased region" description="Basic and acidic residues" evidence="2">
    <location>
        <begin position="64"/>
        <end position="84"/>
    </location>
</feature>
<gene>
    <name evidence="3" type="ORF">ACFQS1_23945</name>
</gene>
<keyword evidence="4" id="KW-1185">Reference proteome</keyword>
<name>A0ABW2HZK3_9ACTN</name>
<evidence type="ECO:0000256" key="2">
    <source>
        <dbReference type="SAM" id="MobiDB-lite"/>
    </source>
</evidence>
<comment type="caution">
    <text evidence="3">The sequence shown here is derived from an EMBL/GenBank/DDBJ whole genome shotgun (WGS) entry which is preliminary data.</text>
</comment>
<evidence type="ECO:0000313" key="4">
    <source>
        <dbReference type="Proteomes" id="UP001596548"/>
    </source>
</evidence>
<dbReference type="InterPro" id="IPR005754">
    <property type="entry name" value="Sortase"/>
</dbReference>
<protein>
    <submittedName>
        <fullName evidence="3">Sortase domain-bontaining protein</fullName>
    </submittedName>
</protein>
<feature type="region of interest" description="Disordered" evidence="2">
    <location>
        <begin position="1"/>
        <end position="103"/>
    </location>
</feature>
<evidence type="ECO:0000256" key="1">
    <source>
        <dbReference type="ARBA" id="ARBA00022801"/>
    </source>
</evidence>
<dbReference type="RefSeq" id="WP_378972161.1">
    <property type="nucleotide sequence ID" value="NZ_JBHTBJ010000019.1"/>
</dbReference>
<reference evidence="4" key="1">
    <citation type="journal article" date="2019" name="Int. J. Syst. Evol. Microbiol.">
        <title>The Global Catalogue of Microorganisms (GCM) 10K type strain sequencing project: providing services to taxonomists for standard genome sequencing and annotation.</title>
        <authorList>
            <consortium name="The Broad Institute Genomics Platform"/>
            <consortium name="The Broad Institute Genome Sequencing Center for Infectious Disease"/>
            <person name="Wu L."/>
            <person name="Ma J."/>
        </authorList>
    </citation>
    <scope>NUCLEOTIDE SEQUENCE [LARGE SCALE GENOMIC DNA]</scope>
    <source>
        <strain evidence="4">XZYJT-10</strain>
    </source>
</reference>
<dbReference type="Pfam" id="PF04203">
    <property type="entry name" value="Sortase"/>
    <property type="match status" value="1"/>
</dbReference>